<dbReference type="SUPFAM" id="SSF48371">
    <property type="entry name" value="ARM repeat"/>
    <property type="match status" value="1"/>
</dbReference>
<keyword evidence="4" id="KW-1185">Reference proteome</keyword>
<dbReference type="OrthoDB" id="1933132at2759"/>
<dbReference type="EMBL" id="CAEKKB010000002">
    <property type="protein sequence ID" value="CAB4300268.1"/>
    <property type="molecule type" value="Genomic_DNA"/>
</dbReference>
<dbReference type="EMBL" id="CAEKDK010000002">
    <property type="protein sequence ID" value="CAB4269874.1"/>
    <property type="molecule type" value="Genomic_DNA"/>
</dbReference>
<reference evidence="2 3" key="2">
    <citation type="submission" date="2020-05" db="EMBL/GenBank/DDBJ databases">
        <authorList>
            <person name="Campoy J."/>
            <person name="Schneeberger K."/>
            <person name="Spophaly S."/>
        </authorList>
    </citation>
    <scope>NUCLEOTIDE SEQUENCE [LARGE SCALE GENOMIC DNA]</scope>
    <source>
        <strain evidence="2">PruArmRojPasFocal</strain>
    </source>
</reference>
<reference evidence="4" key="1">
    <citation type="journal article" date="2020" name="Genome Biol.">
        <title>Gamete binning: chromosome-level and haplotype-resolved genome assembly enabled by high-throughput single-cell sequencing of gamete genomes.</title>
        <authorList>
            <person name="Campoy J.A."/>
            <person name="Sun H."/>
            <person name="Goel M."/>
            <person name="Jiao W.-B."/>
            <person name="Folz-Donahue K."/>
            <person name="Wang N."/>
            <person name="Rubio M."/>
            <person name="Liu C."/>
            <person name="Kukat C."/>
            <person name="Ruiz D."/>
            <person name="Huettel B."/>
            <person name="Schneeberger K."/>
        </authorList>
    </citation>
    <scope>NUCLEOTIDE SEQUENCE [LARGE SCALE GENOMIC DNA]</scope>
    <source>
        <strain evidence="4">cv. Rojo Pasion</strain>
    </source>
</reference>
<dbReference type="AlphaFoldDB" id="A0A6J5WPM7"/>
<evidence type="ECO:0000313" key="4">
    <source>
        <dbReference type="Proteomes" id="UP000507245"/>
    </source>
</evidence>
<dbReference type="InterPro" id="IPR016024">
    <property type="entry name" value="ARM-type_fold"/>
</dbReference>
<proteinExistence type="predicted"/>
<evidence type="ECO:0000313" key="3">
    <source>
        <dbReference type="Proteomes" id="UP000507222"/>
    </source>
</evidence>
<dbReference type="Proteomes" id="UP000507222">
    <property type="component" value="Unassembled WGS sequence"/>
</dbReference>
<name>A0A6J5WPM7_PRUAR</name>
<dbReference type="Gene3D" id="1.25.10.10">
    <property type="entry name" value="Leucine-rich Repeat Variant"/>
    <property type="match status" value="1"/>
</dbReference>
<organism evidence="2 4">
    <name type="scientific">Prunus armeniaca</name>
    <name type="common">Apricot</name>
    <name type="synonym">Armeniaca vulgaris</name>
    <dbReference type="NCBI Taxonomy" id="36596"/>
    <lineage>
        <taxon>Eukaryota</taxon>
        <taxon>Viridiplantae</taxon>
        <taxon>Streptophyta</taxon>
        <taxon>Embryophyta</taxon>
        <taxon>Tracheophyta</taxon>
        <taxon>Spermatophyta</taxon>
        <taxon>Magnoliopsida</taxon>
        <taxon>eudicotyledons</taxon>
        <taxon>Gunneridae</taxon>
        <taxon>Pentapetalae</taxon>
        <taxon>rosids</taxon>
        <taxon>fabids</taxon>
        <taxon>Rosales</taxon>
        <taxon>Rosaceae</taxon>
        <taxon>Amygdaloideae</taxon>
        <taxon>Amygdaleae</taxon>
        <taxon>Prunus</taxon>
    </lineage>
</organism>
<sequence>MMAVFTASNDNLRRSVISEGGIRSLLVYLTGPLPQESAVGALRNLVGSVSMEVLVSLGFLPCMIHVLKSGSLGAQQAAASAICRVLQLNRDEKTDWR</sequence>
<dbReference type="PANTHER" id="PTHR46043:SF9">
    <property type="entry name" value="ARM REPEAT SUPERFAMILY PROTEIN"/>
    <property type="match status" value="1"/>
</dbReference>
<protein>
    <recommendedName>
        <fullName evidence="5">U-box domain-containing protein</fullName>
    </recommendedName>
</protein>
<evidence type="ECO:0000313" key="1">
    <source>
        <dbReference type="EMBL" id="CAB4269874.1"/>
    </source>
</evidence>
<gene>
    <name evidence="1" type="ORF">CURHAP_LOCUS15708</name>
    <name evidence="2" type="ORF">ORAREDHAP_LOCUS15258</name>
</gene>
<evidence type="ECO:0008006" key="5">
    <source>
        <dbReference type="Google" id="ProtNLM"/>
    </source>
</evidence>
<accession>A0A6J5WPM7</accession>
<evidence type="ECO:0000313" key="2">
    <source>
        <dbReference type="EMBL" id="CAB4300268.1"/>
    </source>
</evidence>
<dbReference type="PANTHER" id="PTHR46043">
    <property type="entry name" value="ARM REPEAT SUPERFAMILY PROTEIN"/>
    <property type="match status" value="1"/>
</dbReference>
<dbReference type="InterPro" id="IPR011989">
    <property type="entry name" value="ARM-like"/>
</dbReference>
<dbReference type="Proteomes" id="UP000507245">
    <property type="component" value="Unassembled WGS sequence"/>
</dbReference>